<keyword evidence="1" id="KW-0812">Transmembrane</keyword>
<evidence type="ECO:0000313" key="4">
    <source>
        <dbReference type="Proteomes" id="UP001148834"/>
    </source>
</evidence>
<gene>
    <name evidence="2" type="ORF">N5925_03705</name>
    <name evidence="3" type="ORF">QBL01_09245</name>
</gene>
<dbReference type="InterPro" id="IPR011846">
    <property type="entry name" value="Cyd_oper_YbgE"/>
</dbReference>
<feature type="transmembrane region" description="Helical" evidence="1">
    <location>
        <begin position="44"/>
        <end position="63"/>
    </location>
</feature>
<evidence type="ECO:0000313" key="2">
    <source>
        <dbReference type="EMBL" id="MDD2167726.1"/>
    </source>
</evidence>
<feature type="transmembrane region" description="Helical" evidence="1">
    <location>
        <begin position="75"/>
        <end position="95"/>
    </location>
</feature>
<dbReference type="Proteomes" id="UP001222296">
    <property type="component" value="Chromosome"/>
</dbReference>
<organism evidence="2 4">
    <name type="scientific">Glaesserella parasuis</name>
    <name type="common">Haemophilus parasuis</name>
    <dbReference type="NCBI Taxonomy" id="738"/>
    <lineage>
        <taxon>Bacteria</taxon>
        <taxon>Pseudomonadati</taxon>
        <taxon>Pseudomonadota</taxon>
        <taxon>Gammaproteobacteria</taxon>
        <taxon>Pasteurellales</taxon>
        <taxon>Pasteurellaceae</taxon>
        <taxon>Glaesserella</taxon>
    </lineage>
</organism>
<dbReference type="Proteomes" id="UP001148834">
    <property type="component" value="Unassembled WGS sequence"/>
</dbReference>
<name>A0A084EW58_GLAPU</name>
<accession>A0A084EW58</accession>
<evidence type="ECO:0000256" key="1">
    <source>
        <dbReference type="SAM" id="Phobius"/>
    </source>
</evidence>
<dbReference type="Pfam" id="PF09600">
    <property type="entry name" value="Cyd_oper_YbgE"/>
    <property type="match status" value="1"/>
</dbReference>
<dbReference type="RefSeq" id="WP_021112188.1">
    <property type="nucleotide sequence ID" value="NZ_CP015099.1"/>
</dbReference>
<dbReference type="OrthoDB" id="5681350at2"/>
<sequence length="96" mass="10925">MINSLYQLTRKGWLQALSFILSIAMFAMILLYSNTFALYFGGKIPYLVAGVFYGMLILFVHGFGFEIKSTRWQVVFMPLLGYIIILPSLIALVVLH</sequence>
<dbReference type="EMBL" id="JAODIR010000012">
    <property type="protein sequence ID" value="MDD2167726.1"/>
    <property type="molecule type" value="Genomic_DNA"/>
</dbReference>
<reference evidence="2" key="1">
    <citation type="submission" date="2022-09" db="EMBL/GenBank/DDBJ databases">
        <title>Molecular characterization of Glaesserella parasuis strains circulating in commercial swine farms using whole-genome sequencing.</title>
        <authorList>
            <person name="Mugabi R."/>
            <person name="Clavijo M."/>
            <person name="Li G."/>
        </authorList>
    </citation>
    <scope>NUCLEOTIDE SEQUENCE</scope>
    <source>
        <strain evidence="2">0435-53</strain>
    </source>
</reference>
<keyword evidence="1" id="KW-1133">Transmembrane helix</keyword>
<dbReference type="EMBL" id="CP121769">
    <property type="protein sequence ID" value="WGE09429.1"/>
    <property type="molecule type" value="Genomic_DNA"/>
</dbReference>
<dbReference type="AlphaFoldDB" id="A0A084EW58"/>
<evidence type="ECO:0000313" key="3">
    <source>
        <dbReference type="EMBL" id="WGE09429.1"/>
    </source>
</evidence>
<feature type="transmembrane region" description="Helical" evidence="1">
    <location>
        <begin position="12"/>
        <end position="32"/>
    </location>
</feature>
<protein>
    <submittedName>
        <fullName evidence="2">Cyd operon YbgE family protein</fullName>
    </submittedName>
</protein>
<reference evidence="3" key="2">
    <citation type="submission" date="2023-04" db="EMBL/GenBank/DDBJ databases">
        <title>Molecular characterization of the Integrative and Conjugative elements harboring multidrug-resistance gene from Glaesserella (Haemophilus) parasuis.</title>
        <authorList>
            <person name="Che Y."/>
            <person name="Zhou L."/>
        </authorList>
    </citation>
    <scope>NUCLEOTIDE SEQUENCE</scope>
    <source>
        <strain evidence="3">Z44</strain>
    </source>
</reference>
<proteinExistence type="predicted"/>
<keyword evidence="1" id="KW-0472">Membrane</keyword>